<evidence type="ECO:0000313" key="2">
    <source>
        <dbReference type="Proteomes" id="UP001365542"/>
    </source>
</evidence>
<evidence type="ECO:0000313" key="1">
    <source>
        <dbReference type="EMBL" id="KAK6544108.1"/>
    </source>
</evidence>
<sequence length="73" mass="8210">MKRNDTPAYHDVDGTMAPSVPYLASLKIMPTHGYSASTEVIKFTLVRLHAFWDSSRTVDITYKKHGKSAISRL</sequence>
<dbReference type="EMBL" id="JAVHJO010000001">
    <property type="protein sequence ID" value="KAK6544108.1"/>
    <property type="molecule type" value="Genomic_DNA"/>
</dbReference>
<protein>
    <submittedName>
        <fullName evidence="1">Uncharacterized protein</fullName>
    </submittedName>
</protein>
<comment type="caution">
    <text evidence="1">The sequence shown here is derived from an EMBL/GenBank/DDBJ whole genome shotgun (WGS) entry which is preliminary data.</text>
</comment>
<dbReference type="Proteomes" id="UP001365542">
    <property type="component" value="Unassembled WGS sequence"/>
</dbReference>
<keyword evidence="2" id="KW-1185">Reference proteome</keyword>
<organism evidence="1 2">
    <name type="scientific">Orbilia ellipsospora</name>
    <dbReference type="NCBI Taxonomy" id="2528407"/>
    <lineage>
        <taxon>Eukaryota</taxon>
        <taxon>Fungi</taxon>
        <taxon>Dikarya</taxon>
        <taxon>Ascomycota</taxon>
        <taxon>Pezizomycotina</taxon>
        <taxon>Orbiliomycetes</taxon>
        <taxon>Orbiliales</taxon>
        <taxon>Orbiliaceae</taxon>
        <taxon>Orbilia</taxon>
    </lineage>
</organism>
<name>A0AAV9XQ33_9PEZI</name>
<proteinExistence type="predicted"/>
<reference evidence="1 2" key="1">
    <citation type="submission" date="2019-10" db="EMBL/GenBank/DDBJ databases">
        <authorList>
            <person name="Palmer J.M."/>
        </authorList>
    </citation>
    <scope>NUCLEOTIDE SEQUENCE [LARGE SCALE GENOMIC DNA]</scope>
    <source>
        <strain evidence="1 2">TWF694</strain>
    </source>
</reference>
<accession>A0AAV9XQ33</accession>
<dbReference type="AlphaFoldDB" id="A0AAV9XQ33"/>
<gene>
    <name evidence="1" type="ORF">TWF694_000818</name>
</gene>